<evidence type="ECO:0000313" key="3">
    <source>
        <dbReference type="EMBL" id="TYK05024.1"/>
    </source>
</evidence>
<dbReference type="PANTHER" id="PTHR11439:SF440">
    <property type="entry name" value="INTEGRASE CATALYTIC DOMAIN-CONTAINING PROTEIN"/>
    <property type="match status" value="1"/>
</dbReference>
<dbReference type="GO" id="GO:0016301">
    <property type="term" value="F:kinase activity"/>
    <property type="evidence" value="ECO:0007669"/>
    <property type="project" value="UniProtKB-KW"/>
</dbReference>
<keyword evidence="3" id="KW-0808">Transferase</keyword>
<dbReference type="PANTHER" id="PTHR11439">
    <property type="entry name" value="GAG-POL-RELATED RETROTRANSPOSON"/>
    <property type="match status" value="1"/>
</dbReference>
<feature type="domain" description="Reverse transcriptase Ty1/copia-type" evidence="2">
    <location>
        <begin position="516"/>
        <end position="623"/>
    </location>
</feature>
<dbReference type="InterPro" id="IPR012337">
    <property type="entry name" value="RNaseH-like_sf"/>
</dbReference>
<dbReference type="Gene3D" id="3.30.420.10">
    <property type="entry name" value="Ribonuclease H-like superfamily/Ribonuclease H"/>
    <property type="match status" value="1"/>
</dbReference>
<dbReference type="GO" id="GO:0003676">
    <property type="term" value="F:nucleic acid binding"/>
    <property type="evidence" value="ECO:0007669"/>
    <property type="project" value="InterPro"/>
</dbReference>
<dbReference type="AlphaFoldDB" id="A0A5D3C180"/>
<accession>A0A5D3C180</accession>
<protein>
    <submittedName>
        <fullName evidence="3">Cysteine-rich RLK (Receptor-like protein kinase) 8</fullName>
    </submittedName>
</protein>
<dbReference type="EMBL" id="SSTD01014011">
    <property type="protein sequence ID" value="TYK05024.1"/>
    <property type="molecule type" value="Genomic_DNA"/>
</dbReference>
<dbReference type="InterPro" id="IPR036397">
    <property type="entry name" value="RNaseH_sf"/>
</dbReference>
<keyword evidence="3" id="KW-0675">Receptor</keyword>
<comment type="caution">
    <text evidence="3">The sequence shown here is derived from an EMBL/GenBank/DDBJ whole genome shotgun (WGS) entry which is preliminary data.</text>
</comment>
<reference evidence="3 4" key="1">
    <citation type="submission" date="2019-08" db="EMBL/GenBank/DDBJ databases">
        <title>Draft genome sequences of two oriental melons (Cucumis melo L. var makuwa).</title>
        <authorList>
            <person name="Kwon S.-Y."/>
        </authorList>
    </citation>
    <scope>NUCLEOTIDE SEQUENCE [LARGE SCALE GENOMIC DNA]</scope>
    <source>
        <strain evidence="4">cv. Chang Bougi</strain>
        <tissue evidence="3">Leaf</tissue>
    </source>
</reference>
<feature type="compositionally biased region" description="Polar residues" evidence="1">
    <location>
        <begin position="396"/>
        <end position="405"/>
    </location>
</feature>
<dbReference type="Proteomes" id="UP000321947">
    <property type="component" value="Unassembled WGS sequence"/>
</dbReference>
<dbReference type="InterPro" id="IPR013103">
    <property type="entry name" value="RVT_2"/>
</dbReference>
<evidence type="ECO:0000313" key="4">
    <source>
        <dbReference type="Proteomes" id="UP000321947"/>
    </source>
</evidence>
<gene>
    <name evidence="3" type="ORF">E5676_scaffold143G002780</name>
</gene>
<dbReference type="SUPFAM" id="SSF56672">
    <property type="entry name" value="DNA/RNA polymerases"/>
    <property type="match status" value="1"/>
</dbReference>
<sequence>MVSERDIEQTLDNTTRDGNKIRRQPLVFAPPRCSDQCYHVRIVPINSAVVPATAGPPRVTAEATRVGPSSSDSANHPICEMELCKELVWSNLSDDLQYSRIEEIDRISDFLAGLNPRSSTSGNDKHNGKLVPVCKKCFLNDKQNTGRTCVSLLDLLTPPDPHRNQIDPSPTILYVIVQSGYLGSSMVHWPPLLENGRLHPVQGSPYHLSFRKMIATAQHSRELYLLDDDTSSSCISRTSLISSYFTTSEQDCILLNNIRSLFLYNHTNQPILSLLSIVMSEIIQDNYLIWFAIWRSDNGREFQDHTLNEFLSSKGIVHQRSCAYSPQQNMVAKCKNCHLLKVARSLMFSTSLPCDVVLLYPVLARQSPRPTTGWSGGEDGSGNANIRRVDRRRRVSASSLQSYSHYHTKPDPHHTILLTNQVPLKTYYKRNLRKEVRSPTNQPAPIQDSELLQDPSMTDSLDSHIDSKMIENDKSKTAILENIGEQGNVDLPIALRKGCPKWKNVVMEEMRTLEKNKTLKICALPKGHKIAGCKWVFALKYKAEGTLDRYKARLVAKGFTQTYDVDDSETFSPVAKLNAVRVLLYVAMNKDWPLYQLDVKNAFLNEDLEVEVYMSPPSGFEAKFSHQVSKARKVAVLIVYVDDIVLSKKDHAKIIQLKKMMGNEFEIKDLENLKYFLGIEVARSKKGISVSQKKYTLDLLTETDISFALSTVSQFMQAPSEEHMEAVNRILRYLKTTPRKGLMFRKTGRKTIKAYTDSDWTWSTVDRKFTSSYYTFVWNNLVTWRSKKQGVMARSSVETDYGAMSLRICEEIWLQKIWSDLHQNCEIPMKLFCDNKAAISIANNPV</sequence>
<dbReference type="SUPFAM" id="SSF53098">
    <property type="entry name" value="Ribonuclease H-like"/>
    <property type="match status" value="1"/>
</dbReference>
<keyword evidence="3" id="KW-0418">Kinase</keyword>
<proteinExistence type="predicted"/>
<dbReference type="Pfam" id="PF07727">
    <property type="entry name" value="RVT_2"/>
    <property type="match status" value="2"/>
</dbReference>
<feature type="domain" description="Reverse transcriptase Ty1/copia-type" evidence="2">
    <location>
        <begin position="636"/>
        <end position="705"/>
    </location>
</feature>
<name>A0A5D3C180_CUCMM</name>
<dbReference type="InterPro" id="IPR043502">
    <property type="entry name" value="DNA/RNA_pol_sf"/>
</dbReference>
<feature type="region of interest" description="Disordered" evidence="1">
    <location>
        <begin position="368"/>
        <end position="415"/>
    </location>
</feature>
<evidence type="ECO:0000259" key="2">
    <source>
        <dbReference type="Pfam" id="PF07727"/>
    </source>
</evidence>
<dbReference type="CDD" id="cd09272">
    <property type="entry name" value="RNase_HI_RT_Ty1"/>
    <property type="match status" value="1"/>
</dbReference>
<organism evidence="3 4">
    <name type="scientific">Cucumis melo var. makuwa</name>
    <name type="common">Oriental melon</name>
    <dbReference type="NCBI Taxonomy" id="1194695"/>
    <lineage>
        <taxon>Eukaryota</taxon>
        <taxon>Viridiplantae</taxon>
        <taxon>Streptophyta</taxon>
        <taxon>Embryophyta</taxon>
        <taxon>Tracheophyta</taxon>
        <taxon>Spermatophyta</taxon>
        <taxon>Magnoliopsida</taxon>
        <taxon>eudicotyledons</taxon>
        <taxon>Gunneridae</taxon>
        <taxon>Pentapetalae</taxon>
        <taxon>rosids</taxon>
        <taxon>fabids</taxon>
        <taxon>Cucurbitales</taxon>
        <taxon>Cucurbitaceae</taxon>
        <taxon>Benincaseae</taxon>
        <taxon>Cucumis</taxon>
    </lineage>
</organism>
<evidence type="ECO:0000256" key="1">
    <source>
        <dbReference type="SAM" id="MobiDB-lite"/>
    </source>
</evidence>